<dbReference type="InterPro" id="IPR036291">
    <property type="entry name" value="NAD(P)-bd_dom_sf"/>
</dbReference>
<name>A0A7S0LAQ8_9EUKA</name>
<dbReference type="SUPFAM" id="SSF51735">
    <property type="entry name" value="NAD(P)-binding Rossmann-fold domains"/>
    <property type="match status" value="1"/>
</dbReference>
<dbReference type="PROSITE" id="PS00738">
    <property type="entry name" value="ADOHCYASE_1"/>
    <property type="match status" value="1"/>
</dbReference>
<dbReference type="HAMAP" id="MF_00563">
    <property type="entry name" value="AdoHcyase"/>
    <property type="match status" value="1"/>
</dbReference>
<comment type="pathway">
    <text evidence="1 9">Amino-acid biosynthesis; L-homocysteine biosynthesis; L-homocysteine from S-adenosyl-L-homocysteine: step 1/1.</text>
</comment>
<proteinExistence type="inferred from homology"/>
<comment type="cofactor">
    <cofactor evidence="8 9">
        <name>NAD(+)</name>
        <dbReference type="ChEBI" id="CHEBI:57540"/>
    </cofactor>
    <text evidence="8 9">Binds 1 NAD(+) per subunit.</text>
</comment>
<dbReference type="CDD" id="cd00401">
    <property type="entry name" value="SAHH"/>
    <property type="match status" value="1"/>
</dbReference>
<protein>
    <recommendedName>
        <fullName evidence="6 9">Adenosylhomocysteinase</fullName>
        <ecNumber evidence="6 9">3.13.2.1</ecNumber>
    </recommendedName>
</protein>
<evidence type="ECO:0000256" key="10">
    <source>
        <dbReference type="RuleBase" id="RU004166"/>
    </source>
</evidence>
<dbReference type="SMART" id="SM00997">
    <property type="entry name" value="AdoHcyase_NAD"/>
    <property type="match status" value="1"/>
</dbReference>
<feature type="binding site" evidence="8">
    <location>
        <begin position="270"/>
        <end position="275"/>
    </location>
    <ligand>
        <name>NAD(+)</name>
        <dbReference type="ChEBI" id="CHEBI:57540"/>
    </ligand>
</feature>
<evidence type="ECO:0000259" key="11">
    <source>
        <dbReference type="SMART" id="SM00997"/>
    </source>
</evidence>
<feature type="binding site" evidence="7">
    <location>
        <position position="238"/>
    </location>
    <ligand>
        <name>substrate</name>
    </ligand>
</feature>
<evidence type="ECO:0000256" key="1">
    <source>
        <dbReference type="ARBA" id="ARBA00005195"/>
    </source>
</evidence>
<feature type="binding site" evidence="8">
    <location>
        <position position="291"/>
    </location>
    <ligand>
        <name>NAD(+)</name>
        <dbReference type="ChEBI" id="CHEBI:57540"/>
    </ligand>
</feature>
<dbReference type="EC" id="3.13.2.1" evidence="6 9"/>
<evidence type="ECO:0000256" key="7">
    <source>
        <dbReference type="PIRSR" id="PIRSR001109-1"/>
    </source>
</evidence>
<keyword evidence="4 9" id="KW-0378">Hydrolase</keyword>
<dbReference type="SUPFAM" id="SSF52283">
    <property type="entry name" value="Formate/glycerate dehydrogenase catalytic domain-like"/>
    <property type="match status" value="1"/>
</dbReference>
<dbReference type="Gene3D" id="3.40.50.720">
    <property type="entry name" value="NAD(P)-binding Rossmann-like Domain"/>
    <property type="match status" value="1"/>
</dbReference>
<dbReference type="FunFam" id="3.40.50.720:FF:000004">
    <property type="entry name" value="Adenosylhomocysteinase"/>
    <property type="match status" value="1"/>
</dbReference>
<dbReference type="InterPro" id="IPR020082">
    <property type="entry name" value="S-Ado-L-homoCys_hydrolase_CS"/>
</dbReference>
<dbReference type="GO" id="GO:0004013">
    <property type="term" value="F:adenosylhomocysteinase activity"/>
    <property type="evidence" value="ECO:0007669"/>
    <property type="project" value="UniProtKB-EC"/>
</dbReference>
<dbReference type="InterPro" id="IPR015878">
    <property type="entry name" value="Ado_hCys_hydrolase_NAD-bd"/>
</dbReference>
<feature type="domain" description="S-adenosyl-L-homocysteine hydrolase NAD binding" evidence="11">
    <location>
        <begin position="239"/>
        <end position="399"/>
    </location>
</feature>
<dbReference type="PIRSF" id="PIRSF001109">
    <property type="entry name" value="Ad_hcy_hydrolase"/>
    <property type="match status" value="1"/>
</dbReference>
<evidence type="ECO:0000256" key="9">
    <source>
        <dbReference type="RuleBase" id="RU000548"/>
    </source>
</evidence>
<reference evidence="12" key="1">
    <citation type="submission" date="2021-01" db="EMBL/GenBank/DDBJ databases">
        <authorList>
            <person name="Corre E."/>
            <person name="Pelletier E."/>
            <person name="Niang G."/>
            <person name="Scheremetjew M."/>
            <person name="Finn R."/>
            <person name="Kale V."/>
            <person name="Holt S."/>
            <person name="Cochrane G."/>
            <person name="Meng A."/>
            <person name="Brown T."/>
            <person name="Cohen L."/>
        </authorList>
    </citation>
    <scope>NUCLEOTIDE SEQUENCE</scope>
    <source>
        <strain evidence="12">PLY182g</strain>
    </source>
</reference>
<feature type="binding site" evidence="8">
    <location>
        <position position="393"/>
    </location>
    <ligand>
        <name>NAD(+)</name>
        <dbReference type="ChEBI" id="CHEBI:57540"/>
    </ligand>
</feature>
<dbReference type="Pfam" id="PF05221">
    <property type="entry name" value="AdoHcyase"/>
    <property type="match status" value="1"/>
</dbReference>
<feature type="binding site" evidence="7">
    <location>
        <position position="204"/>
    </location>
    <ligand>
        <name>substrate</name>
    </ligand>
</feature>
<dbReference type="EMBL" id="HBEY01022281">
    <property type="protein sequence ID" value="CAD8607303.1"/>
    <property type="molecule type" value="Transcribed_RNA"/>
</dbReference>
<feature type="binding site" evidence="8">
    <location>
        <begin position="347"/>
        <end position="349"/>
    </location>
    <ligand>
        <name>NAD(+)</name>
        <dbReference type="ChEBI" id="CHEBI:57540"/>
    </ligand>
</feature>
<dbReference type="NCBIfam" id="TIGR00936">
    <property type="entry name" value="ahcY"/>
    <property type="match status" value="1"/>
</dbReference>
<keyword evidence="5 8" id="KW-0520">NAD</keyword>
<dbReference type="PROSITE" id="PS00739">
    <property type="entry name" value="ADOHCYASE_2"/>
    <property type="match status" value="1"/>
</dbReference>
<dbReference type="Gene3D" id="3.40.50.1480">
    <property type="entry name" value="Adenosylhomocysteinase-like"/>
    <property type="match status" value="1"/>
</dbReference>
<evidence type="ECO:0000256" key="3">
    <source>
        <dbReference type="ARBA" id="ARBA00022563"/>
    </source>
</evidence>
<evidence type="ECO:0000256" key="6">
    <source>
        <dbReference type="ARBA" id="ARBA00034527"/>
    </source>
</evidence>
<evidence type="ECO:0000256" key="2">
    <source>
        <dbReference type="ARBA" id="ARBA00007122"/>
    </source>
</evidence>
<evidence type="ECO:0000313" key="12">
    <source>
        <dbReference type="EMBL" id="CAD8607303.1"/>
    </source>
</evidence>
<dbReference type="GO" id="GO:0005829">
    <property type="term" value="C:cytosol"/>
    <property type="evidence" value="ECO:0007669"/>
    <property type="project" value="TreeGrafter"/>
</dbReference>
<feature type="binding site" evidence="8">
    <location>
        <position position="400"/>
    </location>
    <ligand>
        <name>NAD(+)</name>
        <dbReference type="ChEBI" id="CHEBI:57540"/>
    </ligand>
</feature>
<comment type="similarity">
    <text evidence="2 10">Belongs to the adenosylhomocysteinase family.</text>
</comment>
<feature type="binding site" evidence="7">
    <location>
        <position position="62"/>
    </location>
    <ligand>
        <name>substrate</name>
    </ligand>
</feature>
<feature type="binding site" evidence="7">
    <location>
        <position position="138"/>
    </location>
    <ligand>
        <name>substrate</name>
    </ligand>
</feature>
<dbReference type="Pfam" id="PF00670">
    <property type="entry name" value="AdoHcyase_NAD"/>
    <property type="match status" value="1"/>
</dbReference>
<evidence type="ECO:0000256" key="4">
    <source>
        <dbReference type="ARBA" id="ARBA00022801"/>
    </source>
</evidence>
<evidence type="ECO:0000256" key="5">
    <source>
        <dbReference type="ARBA" id="ARBA00023027"/>
    </source>
</evidence>
<dbReference type="SMART" id="SM00996">
    <property type="entry name" value="AdoHcyase"/>
    <property type="match status" value="1"/>
</dbReference>
<evidence type="ECO:0000256" key="8">
    <source>
        <dbReference type="PIRSR" id="PIRSR001109-2"/>
    </source>
</evidence>
<sequence>MPTKNVEATGDYKVADMSLSDFGRKELDIAEHEMPGLMASRAEFGPSQPLAGIRIMGSLHMTIQTGVLIETLAQLGADVRWCSCNIFSTQDHAAAACVRAGTANVFAWKGETLEEYWWCTDKALTWPDGEGCDQIVDDGGDSTLLLHEGKKFEDAFAKDGSLPDPSTTTNAEFKCVLATIKGSIAKDPKRFTKMVARMIGVSEETTTGVHRLISMADKGELLFPAINVNDCVTKSKFDNVYGCRHSLPDGIMRATDVMLSGKKVVICGFGDVGKGSAESMKAQAAIVYITEIDPICALQACMQGYQVVTMEDVITTADVFITTTGNKDIITCDHMSKMKNNAIVGNIGHFDNEIQMEELEKASVRMNIKPQCDKYTFPDGHGVIVLAEGRLLNLGCATGHPSFVMSNSFTNQTLAQLELRKAYNEAGKDKTKSKYQNQVYLLPKELDEKVARLHLGQLGANLTVLSTDQAEYIGVKLDGPYKPGTYRY</sequence>
<feature type="binding site" evidence="7">
    <location>
        <position position="234"/>
    </location>
    <ligand>
        <name>substrate</name>
    </ligand>
</feature>
<dbReference type="PANTHER" id="PTHR23420:SF0">
    <property type="entry name" value="ADENOSYLHOMOCYSTEINASE"/>
    <property type="match status" value="1"/>
</dbReference>
<dbReference type="PANTHER" id="PTHR23420">
    <property type="entry name" value="ADENOSYLHOMOCYSTEINASE"/>
    <property type="match status" value="1"/>
</dbReference>
<dbReference type="UniPathway" id="UPA00314">
    <property type="reaction ID" value="UER00076"/>
</dbReference>
<comment type="catalytic activity">
    <reaction evidence="9">
        <text>S-adenosyl-L-homocysteine + H2O = L-homocysteine + adenosine</text>
        <dbReference type="Rhea" id="RHEA:21708"/>
        <dbReference type="ChEBI" id="CHEBI:15377"/>
        <dbReference type="ChEBI" id="CHEBI:16335"/>
        <dbReference type="ChEBI" id="CHEBI:57856"/>
        <dbReference type="ChEBI" id="CHEBI:58199"/>
        <dbReference type="EC" id="3.13.2.1"/>
    </reaction>
</comment>
<accession>A0A7S0LAQ8</accession>
<keyword evidence="3 9" id="KW-0554">One-carbon metabolism</keyword>
<feature type="binding site" evidence="8">
    <location>
        <begin position="205"/>
        <end position="207"/>
    </location>
    <ligand>
        <name>NAD(+)</name>
        <dbReference type="ChEBI" id="CHEBI:57540"/>
    </ligand>
</feature>
<dbReference type="GO" id="GO:0006730">
    <property type="term" value="P:one-carbon metabolic process"/>
    <property type="evidence" value="ECO:0007669"/>
    <property type="project" value="UniProtKB-KW"/>
</dbReference>
<dbReference type="InterPro" id="IPR000043">
    <property type="entry name" value="Adenosylhomocysteinase-like"/>
</dbReference>
<organism evidence="12">
    <name type="scientific">Coccolithus braarudii</name>
    <dbReference type="NCBI Taxonomy" id="221442"/>
    <lineage>
        <taxon>Eukaryota</taxon>
        <taxon>Haptista</taxon>
        <taxon>Haptophyta</taxon>
        <taxon>Prymnesiophyceae</taxon>
        <taxon>Coccolithales</taxon>
        <taxon>Coccolithaceae</taxon>
        <taxon>Coccolithus</taxon>
    </lineage>
</organism>
<dbReference type="GO" id="GO:0033353">
    <property type="term" value="P:S-adenosylmethionine cycle"/>
    <property type="evidence" value="ECO:0007669"/>
    <property type="project" value="TreeGrafter"/>
</dbReference>
<dbReference type="NCBIfam" id="NF004005">
    <property type="entry name" value="PRK05476.2-3"/>
    <property type="match status" value="1"/>
</dbReference>
<gene>
    <name evidence="12" type="ORF">CPEL01642_LOCUS10661</name>
</gene>
<dbReference type="InterPro" id="IPR042172">
    <property type="entry name" value="Adenosylhomocyst_ase-like_sf"/>
</dbReference>
<dbReference type="AlphaFoldDB" id="A0A7S0LAQ8"/>